<protein>
    <submittedName>
        <fullName evidence="5">Unannotated protein</fullName>
    </submittedName>
</protein>
<dbReference type="EMBL" id="CAFBMT010000034">
    <property type="protein sequence ID" value="CAB4957071.1"/>
    <property type="molecule type" value="Genomic_DNA"/>
</dbReference>
<dbReference type="InterPro" id="IPR040703">
    <property type="entry name" value="LCIB/C_CA"/>
</dbReference>
<dbReference type="Pfam" id="PF18599">
    <property type="entry name" value="LCIB_C_CA"/>
    <property type="match status" value="1"/>
</dbReference>
<proteinExistence type="predicted"/>
<dbReference type="EMBL" id="CAFBOL010000111">
    <property type="protein sequence ID" value="CAB5011481.1"/>
    <property type="molecule type" value="Genomic_DNA"/>
</dbReference>
<dbReference type="PANTHER" id="PTHR38016">
    <property type="entry name" value="UNNAMED PRODUCT"/>
    <property type="match status" value="1"/>
</dbReference>
<reference evidence="5" key="1">
    <citation type="submission" date="2020-05" db="EMBL/GenBank/DDBJ databases">
        <authorList>
            <person name="Chiriac C."/>
            <person name="Salcher M."/>
            <person name="Ghai R."/>
            <person name="Kavagutti S V."/>
        </authorList>
    </citation>
    <scope>NUCLEOTIDE SEQUENCE</scope>
</reference>
<name>A0A6J7C4Y1_9ZZZZ</name>
<evidence type="ECO:0000313" key="3">
    <source>
        <dbReference type="EMBL" id="CAB4748963.1"/>
    </source>
</evidence>
<dbReference type="EMBL" id="CAFBIY010000126">
    <property type="protein sequence ID" value="CAB4852385.1"/>
    <property type="molecule type" value="Genomic_DNA"/>
</dbReference>
<evidence type="ECO:0000313" key="4">
    <source>
        <dbReference type="EMBL" id="CAB4804368.1"/>
    </source>
</evidence>
<dbReference type="AlphaFoldDB" id="A0A6J7C4Y1"/>
<feature type="domain" description="Limiting CO2-inducible protein B/C beta carbonyic anhydrase" evidence="1">
    <location>
        <begin position="16"/>
        <end position="223"/>
    </location>
</feature>
<dbReference type="EMBL" id="CAFAAV010000014">
    <property type="protein sequence ID" value="CAB4804368.1"/>
    <property type="molecule type" value="Genomic_DNA"/>
</dbReference>
<organism evidence="5">
    <name type="scientific">freshwater metagenome</name>
    <dbReference type="NCBI Taxonomy" id="449393"/>
    <lineage>
        <taxon>unclassified sequences</taxon>
        <taxon>metagenomes</taxon>
        <taxon>ecological metagenomes</taxon>
    </lineage>
</organism>
<evidence type="ECO:0000313" key="7">
    <source>
        <dbReference type="EMBL" id="CAB5011481.1"/>
    </source>
</evidence>
<sequence length="240" mass="25656">MSSLRDALAPGAAGTMALDEFARWTIEALAPHGFEPGNALALIGVCRDELMFAIESAIAAEWGAAFDISSLAGMVWLGSSGMAAAAHHAPGLDGRRRYVIVVMPHIGVAEDGSVGLVLRDGQHHESSACGALVGLQQELATGLRRDELDHDDLEMSLLRRDVVADLGPGETPDLVALTDLVRRLASDEMARLADGLVRNADADVAMFSGVVVHHHDEDRVYVADAWVTLRDDAVRRALHR</sequence>
<accession>A0A6J7C4Y1</accession>
<dbReference type="EMBL" id="CAEZYF010000038">
    <property type="protein sequence ID" value="CAB4748963.1"/>
    <property type="molecule type" value="Genomic_DNA"/>
</dbReference>
<dbReference type="PANTHER" id="PTHR38016:SF1">
    <property type="entry name" value="LIMITING CO2-INDUCIBLE PROTEIN B_C BETA CARBONYIC ANHYDRASE DOMAIN-CONTAINING PROTEIN"/>
    <property type="match status" value="1"/>
</dbReference>
<evidence type="ECO:0000313" key="2">
    <source>
        <dbReference type="EMBL" id="CAB4364790.1"/>
    </source>
</evidence>
<evidence type="ECO:0000259" key="1">
    <source>
        <dbReference type="Pfam" id="PF18599"/>
    </source>
</evidence>
<evidence type="ECO:0000313" key="6">
    <source>
        <dbReference type="EMBL" id="CAB4957071.1"/>
    </source>
</evidence>
<evidence type="ECO:0000313" key="5">
    <source>
        <dbReference type="EMBL" id="CAB4852385.1"/>
    </source>
</evidence>
<gene>
    <name evidence="3" type="ORF">UFOPK2656_03420</name>
    <name evidence="4" type="ORF">UFOPK3099_00317</name>
    <name evidence="5" type="ORF">UFOPK3267_02052</name>
    <name evidence="6" type="ORF">UFOPK3651_03258</name>
    <name evidence="7" type="ORF">UFOPK3931_02842</name>
    <name evidence="2" type="ORF">UFOPK4189_02550</name>
</gene>
<dbReference type="EMBL" id="CAESGF010000018">
    <property type="protein sequence ID" value="CAB4364790.1"/>
    <property type="molecule type" value="Genomic_DNA"/>
</dbReference>